<feature type="region of interest" description="Disordered" evidence="1">
    <location>
        <begin position="235"/>
        <end position="263"/>
    </location>
</feature>
<feature type="chain" id="PRO_5040395048" evidence="2">
    <location>
        <begin position="26"/>
        <end position="801"/>
    </location>
</feature>
<protein>
    <submittedName>
        <fullName evidence="3">Uncharacterized protein</fullName>
    </submittedName>
</protein>
<feature type="signal peptide" evidence="2">
    <location>
        <begin position="1"/>
        <end position="25"/>
    </location>
</feature>
<keyword evidence="4" id="KW-1185">Reference proteome</keyword>
<sequence length="801" mass="90667">MLPWRPLGMLIFGLTIIFLFVRLHGDGYDFPVQVAQCDRRLEQQPKPSRTFLEISGVYHDQFWDWPKEQDQDGSIPIHLPPSSVSVAASSSHASSAENGNNHSQQQGQQGQEEQTGQKGQGIKFGAGWNSQWHLGKKKLPAGRQAEGAQENEVDQQYQNEQEAEQDAYVDSERWIWMTNVWLEESDSGSGYLRQYRRRLDHVMESDDTKSWELMYTHRFPGVITHTSLSKRVFPETATGSNRESQDDQQQHSTDDSPPPPVPRGREVVRLAIVYRVVQEEHVSYHTRVYHFGVFQHQAELEVCEPLTTATCHTHAPFLNFDYVLPGSAPIKDFSLEHDMIYYSRLFDTNEFRRLKLPRLQEGATTLERPFTLTTGTPGPVMANKEKKSVQYRQSFLAKVPSVTGRDPQVLVGQVNVYQLQWTYQTSIATETTEAMTGHKRWHSDTERKEKRNDIYTLDFSSYTYQIYPFRLPYQENDFNDETTNYGTPVQKLYLIRSPDGSSIHIPIANSVASFEIDRPAQAPSKHQRERSDSRKGNQFGGSQDTDRSSSSSSSPPDARPQRVAPGGASYFNPQHQQQYESTYSQHISTGERFRSKGAPKSRHWIISNIDVGALDTINTELGTVSDTNDILALKTTLNGIVVLRRGLVTFPWGYEYSSWRLSMIMSGYNPDDGDTKAWEVLAMKIVTMPVLPPAPAKESESDAQSRQQETVNTESDKKKGDLEDTTATNAEPDHNVATRGFRNILLMVFGDGRVAGYDLGQATELSSAVEFLREKYPAVIGMLVVVATFVINEARYAIARP</sequence>
<accession>A0A9P6K7P7</accession>
<comment type="caution">
    <text evidence="3">The sequence shown here is derived from an EMBL/GenBank/DDBJ whole genome shotgun (WGS) entry which is preliminary data.</text>
</comment>
<evidence type="ECO:0000256" key="2">
    <source>
        <dbReference type="SAM" id="SignalP"/>
    </source>
</evidence>
<feature type="region of interest" description="Disordered" evidence="1">
    <location>
        <begin position="692"/>
        <end position="734"/>
    </location>
</feature>
<evidence type="ECO:0000313" key="3">
    <source>
        <dbReference type="EMBL" id="KAF9550280.1"/>
    </source>
</evidence>
<feature type="region of interest" description="Disordered" evidence="1">
    <location>
        <begin position="138"/>
        <end position="167"/>
    </location>
</feature>
<reference evidence="3" key="1">
    <citation type="journal article" date="2020" name="Fungal Divers.">
        <title>Resolving the Mortierellaceae phylogeny through synthesis of multi-gene phylogenetics and phylogenomics.</title>
        <authorList>
            <person name="Vandepol N."/>
            <person name="Liber J."/>
            <person name="Desiro A."/>
            <person name="Na H."/>
            <person name="Kennedy M."/>
            <person name="Barry K."/>
            <person name="Grigoriev I.V."/>
            <person name="Miller A.N."/>
            <person name="O'Donnell K."/>
            <person name="Stajich J.E."/>
            <person name="Bonito G."/>
        </authorList>
    </citation>
    <scope>NUCLEOTIDE SEQUENCE</scope>
    <source>
        <strain evidence="3">NRRL 2591</strain>
    </source>
</reference>
<feature type="compositionally biased region" description="Polar residues" evidence="1">
    <location>
        <begin position="702"/>
        <end position="713"/>
    </location>
</feature>
<name>A0A9P6K7P7_9FUNG</name>
<feature type="compositionally biased region" description="Basic and acidic residues" evidence="1">
    <location>
        <begin position="243"/>
        <end position="254"/>
    </location>
</feature>
<feature type="region of interest" description="Disordered" evidence="1">
    <location>
        <begin position="514"/>
        <end position="573"/>
    </location>
</feature>
<gene>
    <name evidence="3" type="ORF">EC957_001187</name>
</gene>
<organism evidence="3 4">
    <name type="scientific">Mortierella hygrophila</name>
    <dbReference type="NCBI Taxonomy" id="979708"/>
    <lineage>
        <taxon>Eukaryota</taxon>
        <taxon>Fungi</taxon>
        <taxon>Fungi incertae sedis</taxon>
        <taxon>Mucoromycota</taxon>
        <taxon>Mortierellomycotina</taxon>
        <taxon>Mortierellomycetes</taxon>
        <taxon>Mortierellales</taxon>
        <taxon>Mortierellaceae</taxon>
        <taxon>Mortierella</taxon>
    </lineage>
</organism>
<proteinExistence type="predicted"/>
<evidence type="ECO:0000313" key="4">
    <source>
        <dbReference type="Proteomes" id="UP000723463"/>
    </source>
</evidence>
<dbReference type="EMBL" id="JAAAXW010000012">
    <property type="protein sequence ID" value="KAF9550280.1"/>
    <property type="molecule type" value="Genomic_DNA"/>
</dbReference>
<feature type="compositionally biased region" description="Low complexity" evidence="1">
    <location>
        <begin position="82"/>
        <end position="96"/>
    </location>
</feature>
<feature type="compositionally biased region" description="Low complexity" evidence="1">
    <location>
        <begin position="104"/>
        <end position="117"/>
    </location>
</feature>
<keyword evidence="2" id="KW-0732">Signal</keyword>
<dbReference type="AlphaFoldDB" id="A0A9P6K7P7"/>
<feature type="region of interest" description="Disordered" evidence="1">
    <location>
        <begin position="69"/>
        <end position="124"/>
    </location>
</feature>
<dbReference type="Proteomes" id="UP000723463">
    <property type="component" value="Unassembled WGS sequence"/>
</dbReference>
<evidence type="ECO:0000256" key="1">
    <source>
        <dbReference type="SAM" id="MobiDB-lite"/>
    </source>
</evidence>